<gene>
    <name evidence="1" type="ORF">H0H26_10150</name>
</gene>
<dbReference type="PROSITE" id="PS51257">
    <property type="entry name" value="PROKAR_LIPOPROTEIN"/>
    <property type="match status" value="1"/>
</dbReference>
<sequence>MKKVILTFMSILFLGSCSKDDENLTPAGIETRIYGKITSQNYEPISNLIIKIGEYKESGGANYPSAFGNTHIELIQFVKEVFTDSQGNYDFIFKTSGRGNFYKVIVGEKTLTTQPQIYWDPYGFNLSQFGNDMTIISKSFNHNYGGFLKLYPCEINIQFNNIQYFPIIPVHDKTYKFNLIDINTNQNTSRKIYIDKFSNQTFELFRVKPNGTRQKAAYLFPASNVETLTVQNIIVNEIDFIDI</sequence>
<dbReference type="EMBL" id="CP059075">
    <property type="protein sequence ID" value="QRE03256.1"/>
    <property type="molecule type" value="Genomic_DNA"/>
</dbReference>
<protein>
    <recommendedName>
        <fullName evidence="3">Lipoprotein</fullName>
    </recommendedName>
</protein>
<reference evidence="1 2" key="1">
    <citation type="submission" date="2020-07" db="EMBL/GenBank/DDBJ databases">
        <title>Genomic characterization of Flavobacterium psychrophilum strains.</title>
        <authorList>
            <person name="Castillo D."/>
            <person name="Jorgensen J."/>
            <person name="Middelboe M."/>
        </authorList>
    </citation>
    <scope>NUCLEOTIDE SEQUENCE [LARGE SCALE GENOMIC DNA]</scope>
    <source>
        <strain evidence="1 2">FPS-R7</strain>
    </source>
</reference>
<name>A0A7U2NDN6_FLAPS</name>
<dbReference type="SUPFAM" id="SSF49464">
    <property type="entry name" value="Carboxypeptidase regulatory domain-like"/>
    <property type="match status" value="1"/>
</dbReference>
<proteinExistence type="predicted"/>
<accession>A0A7U2NDN6</accession>
<evidence type="ECO:0000313" key="1">
    <source>
        <dbReference type="EMBL" id="QRE03256.1"/>
    </source>
</evidence>
<evidence type="ECO:0008006" key="3">
    <source>
        <dbReference type="Google" id="ProtNLM"/>
    </source>
</evidence>
<dbReference type="RefSeq" id="WP_086440581.1">
    <property type="nucleotide sequence ID" value="NZ_CP059075.1"/>
</dbReference>
<evidence type="ECO:0000313" key="2">
    <source>
        <dbReference type="Proteomes" id="UP000596329"/>
    </source>
</evidence>
<dbReference type="Proteomes" id="UP000596329">
    <property type="component" value="Chromosome"/>
</dbReference>
<organism evidence="1 2">
    <name type="scientific">Flavobacterium psychrophilum</name>
    <dbReference type="NCBI Taxonomy" id="96345"/>
    <lineage>
        <taxon>Bacteria</taxon>
        <taxon>Pseudomonadati</taxon>
        <taxon>Bacteroidota</taxon>
        <taxon>Flavobacteriia</taxon>
        <taxon>Flavobacteriales</taxon>
        <taxon>Flavobacteriaceae</taxon>
        <taxon>Flavobacterium</taxon>
    </lineage>
</organism>
<dbReference type="AlphaFoldDB" id="A0A7U2NDN6"/>
<dbReference type="InterPro" id="IPR008969">
    <property type="entry name" value="CarboxyPept-like_regulatory"/>
</dbReference>